<protein>
    <submittedName>
        <fullName evidence="14">ATP-binding cassette domain-containing protein</fullName>
    </submittedName>
</protein>
<dbReference type="Gene3D" id="3.40.50.300">
    <property type="entry name" value="P-loop containing nucleotide triphosphate hydrolases"/>
    <property type="match status" value="1"/>
</dbReference>
<dbReference type="GO" id="GO:0005886">
    <property type="term" value="C:plasma membrane"/>
    <property type="evidence" value="ECO:0007669"/>
    <property type="project" value="UniProtKB-SubCell"/>
</dbReference>
<feature type="transmembrane region" description="Helical" evidence="12">
    <location>
        <begin position="562"/>
        <end position="581"/>
    </location>
</feature>
<gene>
    <name evidence="14" type="ORF">D7M11_23180</name>
</gene>
<dbReference type="InterPro" id="IPR003593">
    <property type="entry name" value="AAA+_ATPase"/>
</dbReference>
<comment type="caution">
    <text evidence="14">The sequence shown here is derived from an EMBL/GenBank/DDBJ whole genome shotgun (WGS) entry which is preliminary data.</text>
</comment>
<dbReference type="SUPFAM" id="SSF52540">
    <property type="entry name" value="P-loop containing nucleoside triphosphate hydrolases"/>
    <property type="match status" value="1"/>
</dbReference>
<keyword evidence="15" id="KW-1185">Reference proteome</keyword>
<evidence type="ECO:0000256" key="1">
    <source>
        <dbReference type="ARBA" id="ARBA00004141"/>
    </source>
</evidence>
<keyword evidence="6 12" id="KW-0812">Transmembrane</keyword>
<keyword evidence="7" id="KW-0547">Nucleotide-binding</keyword>
<evidence type="ECO:0000313" key="14">
    <source>
        <dbReference type="EMBL" id="RKN78213.1"/>
    </source>
</evidence>
<evidence type="ECO:0000256" key="3">
    <source>
        <dbReference type="ARBA" id="ARBA00005417"/>
    </source>
</evidence>
<dbReference type="PANTHER" id="PTHR43553:SF1">
    <property type="entry name" value="ABC TRANSPORTER I FAMILY MEMBER 11, CHLOROPLASTIC"/>
    <property type="match status" value="1"/>
</dbReference>
<dbReference type="SMART" id="SM00382">
    <property type="entry name" value="AAA"/>
    <property type="match status" value="1"/>
</dbReference>
<keyword evidence="4" id="KW-0813">Transport</keyword>
<dbReference type="Proteomes" id="UP000282311">
    <property type="component" value="Unassembled WGS sequence"/>
</dbReference>
<dbReference type="InterPro" id="IPR050095">
    <property type="entry name" value="ECF_ABC_transporter_ATP-bd"/>
</dbReference>
<evidence type="ECO:0000256" key="9">
    <source>
        <dbReference type="ARBA" id="ARBA00022967"/>
    </source>
</evidence>
<dbReference type="AlphaFoldDB" id="A0A3B0BXL0"/>
<evidence type="ECO:0000256" key="7">
    <source>
        <dbReference type="ARBA" id="ARBA00022741"/>
    </source>
</evidence>
<keyword evidence="9" id="KW-1278">Translocase</keyword>
<dbReference type="InterPro" id="IPR003339">
    <property type="entry name" value="ABC/ECF_trnsptr_transmembrane"/>
</dbReference>
<sequence>MAIKAERVSVRVGGASRPLLSDVSCTLESGQVTLLIGRNGAGKTTLLDVLGGLATFEGSITVDGLPLMTEKRGVASGLERTGQLFQYPEAQLFARSVRGEFDYSLRYLKLPGAEAKRRTEEAMREFGLAPELAGQSPLLLSGGEKRRVALASTVAPTPDWLLLDEPTAGLDPEAAEELLASLLRRKASGVGLVVATHDLDLLLPIADRVIALRGGRIAFDRPAAELAAQPELWAHAQLGKPLCVELTELLRESGESAPAAFWTPAEAADAWAAQLGRREAEGAAPSADSSPQPPEAAVTAVPEPLLAGNAGPSGSDDAAGANPSIRSLDPRSKWLFYMIFSIGIFVQRDWFGLGIGFVLTAALVIACRVPIRSLTPFVRPLLGITAISAVVSGIGMGGKPGEAAGLTIPFGNVELTFSIVSALATTLEFMKILCVLVGGILLSATTTPLEMKRGIEKLLMPLVLIRFPAEALSLAASLLLRFVPVLRKEAGRFGRIAKSRGKRVRRSGKMRLRDLPAMFVPLLLSLLQLASDLTLALEARGYTRTGLRRTSAVTLRLTRRDGATFAASAALLAVMLALPRLI</sequence>
<evidence type="ECO:0000256" key="10">
    <source>
        <dbReference type="ARBA" id="ARBA00022989"/>
    </source>
</evidence>
<evidence type="ECO:0000313" key="15">
    <source>
        <dbReference type="Proteomes" id="UP000282311"/>
    </source>
</evidence>
<feature type="domain" description="ABC transporter" evidence="13">
    <location>
        <begin position="3"/>
        <end position="239"/>
    </location>
</feature>
<proteinExistence type="inferred from homology"/>
<evidence type="ECO:0000256" key="12">
    <source>
        <dbReference type="SAM" id="Phobius"/>
    </source>
</evidence>
<comment type="subcellular location">
    <subcellularLocation>
        <location evidence="2">Cell membrane</location>
        <topology evidence="2">Peripheral membrane protein</topology>
    </subcellularLocation>
    <subcellularLocation>
        <location evidence="1">Membrane</location>
        <topology evidence="1">Multi-pass membrane protein</topology>
    </subcellularLocation>
</comment>
<evidence type="ECO:0000256" key="4">
    <source>
        <dbReference type="ARBA" id="ARBA00022448"/>
    </source>
</evidence>
<evidence type="ECO:0000256" key="2">
    <source>
        <dbReference type="ARBA" id="ARBA00004202"/>
    </source>
</evidence>
<dbReference type="PROSITE" id="PS00211">
    <property type="entry name" value="ABC_TRANSPORTER_1"/>
    <property type="match status" value="1"/>
</dbReference>
<evidence type="ECO:0000256" key="11">
    <source>
        <dbReference type="ARBA" id="ARBA00023136"/>
    </source>
</evidence>
<dbReference type="Pfam" id="PF02361">
    <property type="entry name" value="CbiQ"/>
    <property type="match status" value="1"/>
</dbReference>
<dbReference type="InterPro" id="IPR027417">
    <property type="entry name" value="P-loop_NTPase"/>
</dbReference>
<keyword evidence="5" id="KW-1003">Cell membrane</keyword>
<dbReference type="InterPro" id="IPR017871">
    <property type="entry name" value="ABC_transporter-like_CS"/>
</dbReference>
<keyword evidence="10 12" id="KW-1133">Transmembrane helix</keyword>
<dbReference type="GO" id="GO:0016887">
    <property type="term" value="F:ATP hydrolysis activity"/>
    <property type="evidence" value="ECO:0007669"/>
    <property type="project" value="InterPro"/>
</dbReference>
<dbReference type="RefSeq" id="WP_120749649.1">
    <property type="nucleotide sequence ID" value="NZ_RBAH01000019.1"/>
</dbReference>
<feature type="transmembrane region" description="Helical" evidence="12">
    <location>
        <begin position="518"/>
        <end position="541"/>
    </location>
</feature>
<dbReference type="OrthoDB" id="2035889at2"/>
<evidence type="ECO:0000256" key="8">
    <source>
        <dbReference type="ARBA" id="ARBA00022840"/>
    </source>
</evidence>
<dbReference type="GO" id="GO:0005524">
    <property type="term" value="F:ATP binding"/>
    <property type="evidence" value="ECO:0007669"/>
    <property type="project" value="UniProtKB-KW"/>
</dbReference>
<dbReference type="PANTHER" id="PTHR43553">
    <property type="entry name" value="HEAVY METAL TRANSPORTER"/>
    <property type="match status" value="1"/>
</dbReference>
<evidence type="ECO:0000256" key="6">
    <source>
        <dbReference type="ARBA" id="ARBA00022692"/>
    </source>
</evidence>
<dbReference type="PROSITE" id="PS50893">
    <property type="entry name" value="ABC_TRANSPORTER_2"/>
    <property type="match status" value="1"/>
</dbReference>
<accession>A0A3B0BXL0</accession>
<dbReference type="GO" id="GO:0042626">
    <property type="term" value="F:ATPase-coupled transmembrane transporter activity"/>
    <property type="evidence" value="ECO:0007669"/>
    <property type="project" value="TreeGrafter"/>
</dbReference>
<organism evidence="14 15">
    <name type="scientific">Paenibacillus ginsengarvi</name>
    <dbReference type="NCBI Taxonomy" id="400777"/>
    <lineage>
        <taxon>Bacteria</taxon>
        <taxon>Bacillati</taxon>
        <taxon>Bacillota</taxon>
        <taxon>Bacilli</taxon>
        <taxon>Bacillales</taxon>
        <taxon>Paenibacillaceae</taxon>
        <taxon>Paenibacillus</taxon>
    </lineage>
</organism>
<dbReference type="InterPro" id="IPR003439">
    <property type="entry name" value="ABC_transporter-like_ATP-bd"/>
</dbReference>
<dbReference type="CDD" id="cd03225">
    <property type="entry name" value="ABC_cobalt_CbiO_domain1"/>
    <property type="match status" value="1"/>
</dbReference>
<reference evidence="14 15" key="1">
    <citation type="journal article" date="2007" name="Int. J. Syst. Evol. Microbiol.">
        <title>Paenibacillus ginsengarvi sp. nov., isolated from soil from ginseng cultivation.</title>
        <authorList>
            <person name="Yoon M.H."/>
            <person name="Ten L.N."/>
            <person name="Im W.T."/>
        </authorList>
    </citation>
    <scope>NUCLEOTIDE SEQUENCE [LARGE SCALE GENOMIC DNA]</scope>
    <source>
        <strain evidence="14 15">KCTC 13059</strain>
    </source>
</reference>
<dbReference type="EMBL" id="RBAH01000019">
    <property type="protein sequence ID" value="RKN78213.1"/>
    <property type="molecule type" value="Genomic_DNA"/>
</dbReference>
<keyword evidence="8 14" id="KW-0067">ATP-binding</keyword>
<feature type="transmembrane region" description="Helical" evidence="12">
    <location>
        <begin position="377"/>
        <end position="397"/>
    </location>
</feature>
<dbReference type="Pfam" id="PF00005">
    <property type="entry name" value="ABC_tran"/>
    <property type="match status" value="1"/>
</dbReference>
<dbReference type="CDD" id="cd16914">
    <property type="entry name" value="EcfT"/>
    <property type="match status" value="1"/>
</dbReference>
<dbReference type="InterPro" id="IPR015856">
    <property type="entry name" value="ABC_transpr_CbiO/EcfA_su"/>
</dbReference>
<feature type="transmembrane region" description="Helical" evidence="12">
    <location>
        <begin position="334"/>
        <end position="365"/>
    </location>
</feature>
<evidence type="ECO:0000256" key="5">
    <source>
        <dbReference type="ARBA" id="ARBA00022475"/>
    </source>
</evidence>
<keyword evidence="11 12" id="KW-0472">Membrane</keyword>
<feature type="transmembrane region" description="Helical" evidence="12">
    <location>
        <begin position="463"/>
        <end position="483"/>
    </location>
</feature>
<comment type="similarity">
    <text evidence="3">Belongs to the ABC transporter superfamily.</text>
</comment>
<name>A0A3B0BXL0_9BACL</name>
<evidence type="ECO:0000259" key="13">
    <source>
        <dbReference type="PROSITE" id="PS50893"/>
    </source>
</evidence>